<organism evidence="2 3">
    <name type="scientific">Gossypium arboreum</name>
    <name type="common">Tree cotton</name>
    <name type="synonym">Gossypium nanking</name>
    <dbReference type="NCBI Taxonomy" id="29729"/>
    <lineage>
        <taxon>Eukaryota</taxon>
        <taxon>Viridiplantae</taxon>
        <taxon>Streptophyta</taxon>
        <taxon>Embryophyta</taxon>
        <taxon>Tracheophyta</taxon>
        <taxon>Spermatophyta</taxon>
        <taxon>Magnoliopsida</taxon>
        <taxon>eudicotyledons</taxon>
        <taxon>Gunneridae</taxon>
        <taxon>Pentapetalae</taxon>
        <taxon>rosids</taxon>
        <taxon>malvids</taxon>
        <taxon>Malvales</taxon>
        <taxon>Malvaceae</taxon>
        <taxon>Malvoideae</taxon>
        <taxon>Gossypium</taxon>
    </lineage>
</organism>
<protein>
    <submittedName>
        <fullName evidence="2">Uncharacterized protein</fullName>
    </submittedName>
</protein>
<feature type="region of interest" description="Disordered" evidence="1">
    <location>
        <begin position="18"/>
        <end position="102"/>
    </location>
</feature>
<evidence type="ECO:0000313" key="3">
    <source>
        <dbReference type="Proteomes" id="UP001358586"/>
    </source>
</evidence>
<name>A0ABR0NNJ4_GOSAR</name>
<evidence type="ECO:0000313" key="2">
    <source>
        <dbReference type="EMBL" id="KAK5802903.1"/>
    </source>
</evidence>
<feature type="compositionally biased region" description="Acidic residues" evidence="1">
    <location>
        <begin position="32"/>
        <end position="45"/>
    </location>
</feature>
<proteinExistence type="predicted"/>
<comment type="caution">
    <text evidence="2">The sequence shown here is derived from an EMBL/GenBank/DDBJ whole genome shotgun (WGS) entry which is preliminary data.</text>
</comment>
<dbReference type="Proteomes" id="UP001358586">
    <property type="component" value="Chromosome 9"/>
</dbReference>
<feature type="compositionally biased region" description="Basic and acidic residues" evidence="1">
    <location>
        <begin position="58"/>
        <end position="67"/>
    </location>
</feature>
<evidence type="ECO:0000256" key="1">
    <source>
        <dbReference type="SAM" id="MobiDB-lite"/>
    </source>
</evidence>
<reference evidence="2 3" key="1">
    <citation type="submission" date="2023-03" db="EMBL/GenBank/DDBJ databases">
        <title>WGS of Gossypium arboreum.</title>
        <authorList>
            <person name="Yu D."/>
        </authorList>
    </citation>
    <scope>NUCLEOTIDE SEQUENCE [LARGE SCALE GENOMIC DNA]</scope>
    <source>
        <tissue evidence="2">Leaf</tissue>
    </source>
</reference>
<accession>A0ABR0NNJ4</accession>
<keyword evidence="3" id="KW-1185">Reference proteome</keyword>
<dbReference type="EMBL" id="JARKNE010000009">
    <property type="protein sequence ID" value="KAK5802903.1"/>
    <property type="molecule type" value="Genomic_DNA"/>
</dbReference>
<sequence length="141" mass="15725">MDYKKVWEPFLLKGIPKTSSKVKKVHELNQGEQEEPSELDTEESTNETGTEANSVTNTKEEFDKELNSPKPVEGSTNPKPKVKPEEETIKISVEPESTTPMLASTNAILETWTEDTDYASRDGAGKDKGNEKRGILVLLFI</sequence>
<feature type="compositionally biased region" description="Polar residues" evidence="1">
    <location>
        <begin position="46"/>
        <end position="57"/>
    </location>
</feature>
<gene>
    <name evidence="2" type="ORF">PVK06_030533</name>
</gene>